<evidence type="ECO:0000259" key="2">
    <source>
        <dbReference type="SMART" id="SM00382"/>
    </source>
</evidence>
<dbReference type="SUPFAM" id="SSF52540">
    <property type="entry name" value="P-loop containing nucleoside triphosphate hydrolases"/>
    <property type="match status" value="1"/>
</dbReference>
<dbReference type="EMBL" id="LAZR01000294">
    <property type="protein sequence ID" value="KKN76536.1"/>
    <property type="molecule type" value="Genomic_DNA"/>
</dbReference>
<dbReference type="CDD" id="cd18808">
    <property type="entry name" value="SF1_C_Upf1"/>
    <property type="match status" value="1"/>
</dbReference>
<evidence type="ECO:0000256" key="1">
    <source>
        <dbReference type="SAM" id="Coils"/>
    </source>
</evidence>
<feature type="coiled-coil region" evidence="1">
    <location>
        <begin position="124"/>
        <end position="158"/>
    </location>
</feature>
<dbReference type="InterPro" id="IPR003593">
    <property type="entry name" value="AAA+_ATPase"/>
</dbReference>
<keyword evidence="1" id="KW-0175">Coiled coil</keyword>
<dbReference type="Pfam" id="PF13086">
    <property type="entry name" value="AAA_11"/>
    <property type="match status" value="1"/>
</dbReference>
<evidence type="ECO:0000313" key="3">
    <source>
        <dbReference type="EMBL" id="KKN76536.1"/>
    </source>
</evidence>
<dbReference type="PANTHER" id="PTHR10887:SF495">
    <property type="entry name" value="HELICASE SENATAXIN ISOFORM X1-RELATED"/>
    <property type="match status" value="1"/>
</dbReference>
<comment type="caution">
    <text evidence="3">The sequence shown here is derived from an EMBL/GenBank/DDBJ whole genome shotgun (WGS) entry which is preliminary data.</text>
</comment>
<sequence length="1122" mass="127522">MALPFIAVAGLTLLVGAKAVSWIYNVQTEKEREKQQYQKKRTEEIRAKAREALRQQERECAMLLQQIGEEHAVFLLESVREHRAAVADVPAELVRLEHMIEQEVNNKASSPYRKSALRREYARIEDATVRMREYQRYLNQLEHQVQELLDSKAFEELLALNTAEPLLPMAWLYPGKLLLVSMQEIGKPLPQFNHRISFGRDATDTVQKSLALRYGDDIPVLIKSAHKAYEGLFYGCVARGALYYHHIIPSEPVDFVVERVSRGNALGTLFDGIVRAVLPIAQLTHPGVRLLSGQKISVYVNHYDLCLRKNPFEEKSRAIEVSELNYQARGIHSYQQIYVDIDESKLTSVSDERFFSAEEPWTLLGYSSSTGLISLAKSTVLLECVLRVDGTMLKVESVTQTSLPQIGLDTPFRFTLINSRLAQAEKVGWLYGTQEFLRFCAQASLDMNESPERLAQSRFYQRWNQVIGYQREREENAVLEFSLQHSEFEKPTLLIQRNLLPLESQEAFDIISERLREVLSDSNTLKPSFCVQLQQWDAEIQNYIQVLRIDRRNRPLFTQSKGNISIEGDFSLLKQDAQILRLLINIPSASLKRQNQAMDDFFHDRMVNPSLKNILLAPENYLPEQEDKNTFPDTWAGALDESQKRVVALALRERNIMLIQGPPGAGKTTTIVELLYQLFRHSPNSRVLVVSQQNAAVDNALSKFLEKHGSSLEQPIRSIRIGNPEKMSAAIQPLSFDCQYADFLSQLDALAVKSAVSLPEAESNLCFAWRANLKQASQSRAGQDEYFITLLADRDLVGATCVGMATNKGGIDQLQFDVAIIDEAGRATVPEILIPILRSRKVILVGDHYQLPPSIAPMLREDEASDELSFLRENFLSSSFFELMFERLPAECREILDKQYRMAPAIGDLVANLFYRREGQRTLFNGLPESYFEEHYLLDENIYWVDVKGSQQKPPNSTSLENNREAEKIAAFLKVLADKSDRPVSVAVITPYGAQKKLIRRQLRNVGWKKEKLGWLKVEVDTVDAFQGSEADVVCYSTVRTKGGLNFILDRKRLNVACSRAKLHLLFFGDGKYLSSWDSKQKGTFNLFPQIMKYASKAEVSFSKNKTNSMVRSPTSEISTNA</sequence>
<dbReference type="InterPro" id="IPR027417">
    <property type="entry name" value="P-loop_NTPase"/>
</dbReference>
<dbReference type="InterPro" id="IPR041679">
    <property type="entry name" value="DNA2/NAM7-like_C"/>
</dbReference>
<gene>
    <name evidence="3" type="ORF">LCGC14_0369070</name>
</gene>
<feature type="domain" description="AAA+ ATPase" evidence="2">
    <location>
        <begin position="653"/>
        <end position="874"/>
    </location>
</feature>
<proteinExistence type="predicted"/>
<dbReference type="InterPro" id="IPR041677">
    <property type="entry name" value="DNA2/NAM7_AAA_11"/>
</dbReference>
<accession>A0A0F9VSU2</accession>
<dbReference type="PANTHER" id="PTHR10887">
    <property type="entry name" value="DNA2/NAM7 HELICASE FAMILY"/>
    <property type="match status" value="1"/>
</dbReference>
<dbReference type="AlphaFoldDB" id="A0A0F9VSU2"/>
<dbReference type="InterPro" id="IPR045055">
    <property type="entry name" value="DNA2/NAM7-like"/>
</dbReference>
<organism evidence="3">
    <name type="scientific">marine sediment metagenome</name>
    <dbReference type="NCBI Taxonomy" id="412755"/>
    <lineage>
        <taxon>unclassified sequences</taxon>
        <taxon>metagenomes</taxon>
        <taxon>ecological metagenomes</taxon>
    </lineage>
</organism>
<name>A0A0F9VSU2_9ZZZZ</name>
<dbReference type="SMART" id="SM00382">
    <property type="entry name" value="AAA"/>
    <property type="match status" value="1"/>
</dbReference>
<dbReference type="Pfam" id="PF13087">
    <property type="entry name" value="AAA_12"/>
    <property type="match status" value="1"/>
</dbReference>
<feature type="coiled-coil region" evidence="1">
    <location>
        <begin position="39"/>
        <end position="66"/>
    </location>
</feature>
<reference evidence="3" key="1">
    <citation type="journal article" date="2015" name="Nature">
        <title>Complex archaea that bridge the gap between prokaryotes and eukaryotes.</title>
        <authorList>
            <person name="Spang A."/>
            <person name="Saw J.H."/>
            <person name="Jorgensen S.L."/>
            <person name="Zaremba-Niedzwiedzka K."/>
            <person name="Martijn J."/>
            <person name="Lind A.E."/>
            <person name="van Eijk R."/>
            <person name="Schleper C."/>
            <person name="Guy L."/>
            <person name="Ettema T.J."/>
        </authorList>
    </citation>
    <scope>NUCLEOTIDE SEQUENCE</scope>
</reference>
<dbReference type="GO" id="GO:0004386">
    <property type="term" value="F:helicase activity"/>
    <property type="evidence" value="ECO:0007669"/>
    <property type="project" value="InterPro"/>
</dbReference>
<protein>
    <recommendedName>
        <fullName evidence="2">AAA+ ATPase domain-containing protein</fullName>
    </recommendedName>
</protein>
<dbReference type="Gene3D" id="3.40.50.300">
    <property type="entry name" value="P-loop containing nucleotide triphosphate hydrolases"/>
    <property type="match status" value="2"/>
</dbReference>
<dbReference type="InterPro" id="IPR047187">
    <property type="entry name" value="SF1_C_Upf1"/>
</dbReference>